<accession>A0A9P8V150</accession>
<dbReference type="OrthoDB" id="3552356at2759"/>
<organism evidence="2 3">
    <name type="scientific">Plectosphaerella plurivora</name>
    <dbReference type="NCBI Taxonomy" id="936078"/>
    <lineage>
        <taxon>Eukaryota</taxon>
        <taxon>Fungi</taxon>
        <taxon>Dikarya</taxon>
        <taxon>Ascomycota</taxon>
        <taxon>Pezizomycotina</taxon>
        <taxon>Sordariomycetes</taxon>
        <taxon>Hypocreomycetidae</taxon>
        <taxon>Glomerellales</taxon>
        <taxon>Plectosphaerellaceae</taxon>
        <taxon>Plectosphaerella</taxon>
    </lineage>
</organism>
<dbReference type="EMBL" id="JAGSXJ010000041">
    <property type="protein sequence ID" value="KAH6663976.1"/>
    <property type="molecule type" value="Genomic_DNA"/>
</dbReference>
<evidence type="ECO:0000256" key="1">
    <source>
        <dbReference type="SAM" id="Phobius"/>
    </source>
</evidence>
<dbReference type="AlphaFoldDB" id="A0A9P8V150"/>
<proteinExistence type="predicted"/>
<sequence>MYIICFLFPGRTRKTCQLILLGFFIFLILDALVALNMAMASPFWFMMMCLQYLYLGFACLFMVPLCTIPLCLACPAAAYFCFITLFVEIRRALRRPSRFDLTRRNLRKGIRKLAFWFAMLMVGSVALSGPFTMVGIVLPSIFSDIGLANVPFSMGELDQWAALCSGVITFAFSAYEAIPWKVLIVAYVDVWRKLTSPLWDDSAQGHGYERAKLEV</sequence>
<comment type="caution">
    <text evidence="2">The sequence shown here is derived from an EMBL/GenBank/DDBJ whole genome shotgun (WGS) entry which is preliminary data.</text>
</comment>
<evidence type="ECO:0000313" key="3">
    <source>
        <dbReference type="Proteomes" id="UP000770015"/>
    </source>
</evidence>
<keyword evidence="1" id="KW-1133">Transmembrane helix</keyword>
<protein>
    <submittedName>
        <fullName evidence="2">Uncharacterized protein</fullName>
    </submittedName>
</protein>
<keyword evidence="1" id="KW-0472">Membrane</keyword>
<dbReference type="Proteomes" id="UP000770015">
    <property type="component" value="Unassembled WGS sequence"/>
</dbReference>
<gene>
    <name evidence="2" type="ORF">F5X68DRAFT_217969</name>
</gene>
<keyword evidence="1" id="KW-0812">Transmembrane</keyword>
<evidence type="ECO:0000313" key="2">
    <source>
        <dbReference type="EMBL" id="KAH6663976.1"/>
    </source>
</evidence>
<name>A0A9P8V150_9PEZI</name>
<feature type="transmembrane region" description="Helical" evidence="1">
    <location>
        <begin position="18"/>
        <end position="40"/>
    </location>
</feature>
<reference evidence="2" key="1">
    <citation type="journal article" date="2021" name="Nat. Commun.">
        <title>Genetic determinants of endophytism in the Arabidopsis root mycobiome.</title>
        <authorList>
            <person name="Mesny F."/>
            <person name="Miyauchi S."/>
            <person name="Thiergart T."/>
            <person name="Pickel B."/>
            <person name="Atanasova L."/>
            <person name="Karlsson M."/>
            <person name="Huettel B."/>
            <person name="Barry K.W."/>
            <person name="Haridas S."/>
            <person name="Chen C."/>
            <person name="Bauer D."/>
            <person name="Andreopoulos W."/>
            <person name="Pangilinan J."/>
            <person name="LaButti K."/>
            <person name="Riley R."/>
            <person name="Lipzen A."/>
            <person name="Clum A."/>
            <person name="Drula E."/>
            <person name="Henrissat B."/>
            <person name="Kohler A."/>
            <person name="Grigoriev I.V."/>
            <person name="Martin F.M."/>
            <person name="Hacquard S."/>
        </authorList>
    </citation>
    <scope>NUCLEOTIDE SEQUENCE</scope>
    <source>
        <strain evidence="2">MPI-SDFR-AT-0117</strain>
    </source>
</reference>
<keyword evidence="3" id="KW-1185">Reference proteome</keyword>
<feature type="transmembrane region" description="Helical" evidence="1">
    <location>
        <begin position="113"/>
        <end position="139"/>
    </location>
</feature>